<evidence type="ECO:0000313" key="7">
    <source>
        <dbReference type="Proteomes" id="UP000198346"/>
    </source>
</evidence>
<reference evidence="6 7" key="1">
    <citation type="submission" date="2017-07" db="EMBL/GenBank/DDBJ databases">
        <authorList>
            <person name="Sun Z.S."/>
            <person name="Albrecht U."/>
            <person name="Echele G."/>
            <person name="Lee C.C."/>
        </authorList>
    </citation>
    <scope>NUCLEOTIDE SEQUENCE [LARGE SCALE GENOMIC DNA]</scope>
    <source>
        <strain evidence="6 7">CGMCC 1.12710</strain>
    </source>
</reference>
<dbReference type="PANTHER" id="PTHR10827">
    <property type="entry name" value="RETICULOCALBIN"/>
    <property type="match status" value="1"/>
</dbReference>
<dbReference type="InterPro" id="IPR018247">
    <property type="entry name" value="EF_Hand_1_Ca_BS"/>
</dbReference>
<dbReference type="SMART" id="SM00054">
    <property type="entry name" value="EFh"/>
    <property type="match status" value="2"/>
</dbReference>
<dbReference type="EMBL" id="FZQA01000003">
    <property type="protein sequence ID" value="SNT73473.1"/>
    <property type="molecule type" value="Genomic_DNA"/>
</dbReference>
<dbReference type="Proteomes" id="UP000198346">
    <property type="component" value="Unassembled WGS sequence"/>
</dbReference>
<dbReference type="PANTHER" id="PTHR10827:SF98">
    <property type="entry name" value="45 KDA CALCIUM-BINDING PROTEIN"/>
    <property type="match status" value="1"/>
</dbReference>
<evidence type="ECO:0000256" key="4">
    <source>
        <dbReference type="SAM" id="SignalP"/>
    </source>
</evidence>
<feature type="chain" id="PRO_5011969479" evidence="4">
    <location>
        <begin position="23"/>
        <end position="137"/>
    </location>
</feature>
<dbReference type="AlphaFoldDB" id="A0A239PTW0"/>
<keyword evidence="1" id="KW-0479">Metal-binding</keyword>
<accession>A0A239PTW0</accession>
<evidence type="ECO:0000256" key="1">
    <source>
        <dbReference type="ARBA" id="ARBA00022723"/>
    </source>
</evidence>
<keyword evidence="7" id="KW-1185">Reference proteome</keyword>
<feature type="domain" description="EF-hand" evidence="5">
    <location>
        <begin position="100"/>
        <end position="135"/>
    </location>
</feature>
<evidence type="ECO:0000256" key="2">
    <source>
        <dbReference type="ARBA" id="ARBA00022737"/>
    </source>
</evidence>
<dbReference type="PROSITE" id="PS00018">
    <property type="entry name" value="EF_HAND_1"/>
    <property type="match status" value="2"/>
</dbReference>
<dbReference type="InterPro" id="IPR002048">
    <property type="entry name" value="EF_hand_dom"/>
</dbReference>
<protein>
    <submittedName>
        <fullName evidence="6">Ca2+-binding protein, EF-hand superfamily</fullName>
    </submittedName>
</protein>
<evidence type="ECO:0000313" key="6">
    <source>
        <dbReference type="EMBL" id="SNT73473.1"/>
    </source>
</evidence>
<evidence type="ECO:0000259" key="5">
    <source>
        <dbReference type="PROSITE" id="PS50222"/>
    </source>
</evidence>
<keyword evidence="4" id="KW-0732">Signal</keyword>
<name>A0A239PTW0_9PROT</name>
<dbReference type="Pfam" id="PF13202">
    <property type="entry name" value="EF-hand_5"/>
    <property type="match status" value="4"/>
</dbReference>
<organism evidence="6 7">
    <name type="scientific">Amphiplicatus metriothermophilus</name>
    <dbReference type="NCBI Taxonomy" id="1519374"/>
    <lineage>
        <taxon>Bacteria</taxon>
        <taxon>Pseudomonadati</taxon>
        <taxon>Pseudomonadota</taxon>
        <taxon>Alphaproteobacteria</taxon>
        <taxon>Parvularculales</taxon>
        <taxon>Parvularculaceae</taxon>
        <taxon>Amphiplicatus</taxon>
    </lineage>
</organism>
<dbReference type="Gene3D" id="1.10.238.10">
    <property type="entry name" value="EF-hand"/>
    <property type="match status" value="2"/>
</dbReference>
<gene>
    <name evidence="6" type="ORF">SAMN06297382_1831</name>
</gene>
<feature type="compositionally biased region" description="Basic residues" evidence="3">
    <location>
        <begin position="128"/>
        <end position="137"/>
    </location>
</feature>
<dbReference type="PROSITE" id="PS50222">
    <property type="entry name" value="EF_HAND_2"/>
    <property type="match status" value="2"/>
</dbReference>
<feature type="domain" description="EF-hand" evidence="5">
    <location>
        <begin position="46"/>
        <end position="81"/>
    </location>
</feature>
<sequence>MKRMTALLLFTGLSVAAGVAAAASAGPDGRWEKLDRDGDGAVSFSEMMERHRAMFEAADANGDGAVSREEMKAFHEKKRAEMKARRFPDRDGDGVVSKAEFRASADERFDRLDADGDGVLTEEEMKAGRHGWKRRHH</sequence>
<feature type="region of interest" description="Disordered" evidence="3">
    <location>
        <begin position="113"/>
        <end position="137"/>
    </location>
</feature>
<dbReference type="InterPro" id="IPR011992">
    <property type="entry name" value="EF-hand-dom_pair"/>
</dbReference>
<dbReference type="SUPFAM" id="SSF47473">
    <property type="entry name" value="EF-hand"/>
    <property type="match status" value="1"/>
</dbReference>
<dbReference type="RefSeq" id="WP_200815301.1">
    <property type="nucleotide sequence ID" value="NZ_FZQA01000003.1"/>
</dbReference>
<keyword evidence="2" id="KW-0677">Repeat</keyword>
<proteinExistence type="predicted"/>
<evidence type="ECO:0000256" key="3">
    <source>
        <dbReference type="SAM" id="MobiDB-lite"/>
    </source>
</evidence>
<dbReference type="GO" id="GO:0005509">
    <property type="term" value="F:calcium ion binding"/>
    <property type="evidence" value="ECO:0007669"/>
    <property type="project" value="InterPro"/>
</dbReference>
<feature type="signal peptide" evidence="4">
    <location>
        <begin position="1"/>
        <end position="22"/>
    </location>
</feature>